<evidence type="ECO:0000256" key="6">
    <source>
        <dbReference type="ARBA" id="ARBA00022553"/>
    </source>
</evidence>
<keyword evidence="5" id="KW-0698">rRNA processing</keyword>
<feature type="region of interest" description="Disordered" evidence="9">
    <location>
        <begin position="1"/>
        <end position="54"/>
    </location>
</feature>
<evidence type="ECO:0000256" key="3">
    <source>
        <dbReference type="ARBA" id="ARBA00021438"/>
    </source>
</evidence>
<keyword evidence="7" id="KW-0694">RNA-binding</keyword>
<feature type="compositionally biased region" description="Basic and acidic residues" evidence="9">
    <location>
        <begin position="25"/>
        <end position="41"/>
    </location>
</feature>
<evidence type="ECO:0000313" key="10">
    <source>
        <dbReference type="EnsemblMetazoa" id="AALFPA23_003616.P4085"/>
    </source>
</evidence>
<name>A0ABM1XWV8_AEDAL</name>
<dbReference type="RefSeq" id="XP_062712991.1">
    <property type="nucleotide sequence ID" value="XM_062857007.1"/>
</dbReference>
<dbReference type="PANTHER" id="PTHR31633:SF1">
    <property type="entry name" value="H_ACA RIBONUCLEOPROTEIN COMPLEX NON-CORE SUBUNIT NAF1"/>
    <property type="match status" value="1"/>
</dbReference>
<evidence type="ECO:0000256" key="9">
    <source>
        <dbReference type="SAM" id="MobiDB-lite"/>
    </source>
</evidence>
<dbReference type="GeneID" id="109424388"/>
<dbReference type="EnsemblMetazoa" id="AALFPA23_003616.R4085">
    <property type="protein sequence ID" value="AALFPA23_003616.P4085"/>
    <property type="gene ID" value="AALFPA23_003616"/>
</dbReference>
<comment type="subcellular location">
    <subcellularLocation>
        <location evidence="1">Nucleus</location>
    </subcellularLocation>
</comment>
<evidence type="ECO:0000256" key="2">
    <source>
        <dbReference type="ARBA" id="ARBA00009801"/>
    </source>
</evidence>
<sequence>MEAPVDKTIDLADGTAEGIAADSKTPGEHKVEEVAKQKESTSDSCSQTEEDSKVISFVESTTETDTTVPKESEKTGTDLTQSKIAAVTIPSSADMRIVVNENAEHIVLKDGPTDAAVVPMESTEVDMASNTVVVPSVLDQQIASDGNGESLTQTVIKDEPTDAEMESAEDFTRKTSDFPTVPRITIKQEVPISMHEQVAAERALESKAVLQINSSSLSLLCQYISSDSDSNITDSDEEETRNGTNTIVAASSSSNSNNKRKVSSSSSSEDDVEIIPNTKEYRIQEGPIVVSDAETTATGMDESSEDELSAEEEEVPPQTRPPIKSKGEMLVNELPPIEDLQISVPEAECKPIGHVESIVAQIVLVQSYAGVELLDLETVLFLDKGKRALGKIFDVIGQVTAPMYCVLFNTRNDVVRKGISVGMPVYCAPQTEHTSFIILSDLMKHKGSDASWLDDNEAPDHALDYSDDEQERNARGRRRRGSCSSSGRVSPDAMQYQPYHLPSMHHQPRRGGRGRGHRGGGPYRSRGHSWHTNLPYHQHPAEIQPPLRVLNPFAFVAGVPPPPPPPPPAPPGGSGN</sequence>
<evidence type="ECO:0000256" key="1">
    <source>
        <dbReference type="ARBA" id="ARBA00004123"/>
    </source>
</evidence>
<evidence type="ECO:0000256" key="5">
    <source>
        <dbReference type="ARBA" id="ARBA00022552"/>
    </source>
</evidence>
<dbReference type="InterPro" id="IPR040309">
    <property type="entry name" value="Naf1"/>
</dbReference>
<feature type="region of interest" description="Disordered" evidence="9">
    <location>
        <begin position="297"/>
        <end position="325"/>
    </location>
</feature>
<reference evidence="11" key="1">
    <citation type="journal article" date="2015" name="Proc. Natl. Acad. Sci. U.S.A.">
        <title>Genome sequence of the Asian Tiger mosquito, Aedes albopictus, reveals insights into its biology, genetics, and evolution.</title>
        <authorList>
            <person name="Chen X.G."/>
            <person name="Jiang X."/>
            <person name="Gu J."/>
            <person name="Xu M."/>
            <person name="Wu Y."/>
            <person name="Deng Y."/>
            <person name="Zhang C."/>
            <person name="Bonizzoni M."/>
            <person name="Dermauw W."/>
            <person name="Vontas J."/>
            <person name="Armbruster P."/>
            <person name="Huang X."/>
            <person name="Yang Y."/>
            <person name="Zhang H."/>
            <person name="He W."/>
            <person name="Peng H."/>
            <person name="Liu Y."/>
            <person name="Wu K."/>
            <person name="Chen J."/>
            <person name="Lirakis M."/>
            <person name="Topalis P."/>
            <person name="Van Leeuwen T."/>
            <person name="Hall A.B."/>
            <person name="Jiang X."/>
            <person name="Thorpe C."/>
            <person name="Mueller R.L."/>
            <person name="Sun C."/>
            <person name="Waterhouse R.M."/>
            <person name="Yan G."/>
            <person name="Tu Z.J."/>
            <person name="Fang X."/>
            <person name="James A.A."/>
        </authorList>
    </citation>
    <scope>NUCLEOTIDE SEQUENCE [LARGE SCALE GENOMIC DNA]</scope>
    <source>
        <strain evidence="11">Foshan</strain>
    </source>
</reference>
<keyword evidence="4" id="KW-0690">Ribosome biogenesis</keyword>
<feature type="compositionally biased region" description="Basic and acidic residues" evidence="9">
    <location>
        <begin position="1"/>
        <end position="10"/>
    </location>
</feature>
<feature type="region of interest" description="Disordered" evidence="9">
    <location>
        <begin position="248"/>
        <end position="274"/>
    </location>
</feature>
<reference evidence="10" key="2">
    <citation type="submission" date="2025-05" db="UniProtKB">
        <authorList>
            <consortium name="EnsemblMetazoa"/>
        </authorList>
    </citation>
    <scope>IDENTIFICATION</scope>
    <source>
        <strain evidence="10">Foshan</strain>
    </source>
</reference>
<evidence type="ECO:0000256" key="8">
    <source>
        <dbReference type="ARBA" id="ARBA00023242"/>
    </source>
</evidence>
<evidence type="ECO:0000313" key="11">
    <source>
        <dbReference type="Proteomes" id="UP000069940"/>
    </source>
</evidence>
<protein>
    <recommendedName>
        <fullName evidence="3">H/ACA ribonucleoprotein complex non-core subunit NAF1</fullName>
    </recommendedName>
</protein>
<dbReference type="InterPro" id="IPR007504">
    <property type="entry name" value="H/ACA_rnp_Gar1/Naf1"/>
</dbReference>
<dbReference type="Gene3D" id="2.40.10.230">
    <property type="entry name" value="Probable tRNA pseudouridine synthase domain"/>
    <property type="match status" value="1"/>
</dbReference>
<accession>A0ABM1XWV8</accession>
<keyword evidence="8" id="KW-0539">Nucleus</keyword>
<evidence type="ECO:0000256" key="7">
    <source>
        <dbReference type="ARBA" id="ARBA00022884"/>
    </source>
</evidence>
<keyword evidence="6" id="KW-0597">Phosphoprotein</keyword>
<dbReference type="Pfam" id="PF04410">
    <property type="entry name" value="Gar1"/>
    <property type="match status" value="1"/>
</dbReference>
<feature type="compositionally biased region" description="Low complexity" evidence="9">
    <location>
        <begin position="251"/>
        <end position="267"/>
    </location>
</feature>
<comment type="similarity">
    <text evidence="2">Belongs to the NAF1 family.</text>
</comment>
<organism evidence="10 11">
    <name type="scientific">Aedes albopictus</name>
    <name type="common">Asian tiger mosquito</name>
    <name type="synonym">Stegomyia albopicta</name>
    <dbReference type="NCBI Taxonomy" id="7160"/>
    <lineage>
        <taxon>Eukaryota</taxon>
        <taxon>Metazoa</taxon>
        <taxon>Ecdysozoa</taxon>
        <taxon>Arthropoda</taxon>
        <taxon>Hexapoda</taxon>
        <taxon>Insecta</taxon>
        <taxon>Pterygota</taxon>
        <taxon>Neoptera</taxon>
        <taxon>Endopterygota</taxon>
        <taxon>Diptera</taxon>
        <taxon>Nematocera</taxon>
        <taxon>Culicoidea</taxon>
        <taxon>Culicidae</taxon>
        <taxon>Culicinae</taxon>
        <taxon>Aedini</taxon>
        <taxon>Aedes</taxon>
        <taxon>Stegomyia</taxon>
    </lineage>
</organism>
<dbReference type="PANTHER" id="PTHR31633">
    <property type="entry name" value="H/ACA RIBONUCLEOPROTEIN COMPLEX NON-CORE SUBUNIT NAF1"/>
    <property type="match status" value="1"/>
</dbReference>
<feature type="region of interest" description="Disordered" evidence="9">
    <location>
        <begin position="455"/>
        <end position="538"/>
    </location>
</feature>
<dbReference type="InterPro" id="IPR038664">
    <property type="entry name" value="Gar1/Naf1_Cbf5-bd_sf"/>
</dbReference>
<feature type="compositionally biased region" description="Acidic residues" evidence="9">
    <location>
        <begin position="302"/>
        <end position="315"/>
    </location>
</feature>
<dbReference type="Proteomes" id="UP000069940">
    <property type="component" value="Unassembled WGS sequence"/>
</dbReference>
<keyword evidence="11" id="KW-1185">Reference proteome</keyword>
<proteinExistence type="inferred from homology"/>
<dbReference type="InterPro" id="IPR009000">
    <property type="entry name" value="Transl_B-barrel_sf"/>
</dbReference>
<evidence type="ECO:0000256" key="4">
    <source>
        <dbReference type="ARBA" id="ARBA00022517"/>
    </source>
</evidence>
<feature type="compositionally biased region" description="Basic residues" evidence="9">
    <location>
        <begin position="506"/>
        <end position="518"/>
    </location>
</feature>
<dbReference type="SUPFAM" id="SSF50447">
    <property type="entry name" value="Translation proteins"/>
    <property type="match status" value="1"/>
</dbReference>